<feature type="transmembrane region" description="Helical" evidence="10">
    <location>
        <begin position="247"/>
        <end position="265"/>
    </location>
</feature>
<feature type="transmembrane region" description="Helical" evidence="10">
    <location>
        <begin position="432"/>
        <end position="451"/>
    </location>
</feature>
<protein>
    <recommendedName>
        <fullName evidence="7">Cercosporin MFS transporter CTB4</fullName>
    </recommendedName>
    <alternativeName>
        <fullName evidence="8">Cercosporin toxin biosynthesis cluster protein 4</fullName>
    </alternativeName>
</protein>
<evidence type="ECO:0000256" key="7">
    <source>
        <dbReference type="ARBA" id="ARBA00069139"/>
    </source>
</evidence>
<organism evidence="12 13">
    <name type="scientific">Pseudocercospora eumusae</name>
    <dbReference type="NCBI Taxonomy" id="321146"/>
    <lineage>
        <taxon>Eukaryota</taxon>
        <taxon>Fungi</taxon>
        <taxon>Dikarya</taxon>
        <taxon>Ascomycota</taxon>
        <taxon>Pezizomycotina</taxon>
        <taxon>Dothideomycetes</taxon>
        <taxon>Dothideomycetidae</taxon>
        <taxon>Mycosphaerellales</taxon>
        <taxon>Mycosphaerellaceae</taxon>
        <taxon>Pseudocercospora</taxon>
    </lineage>
</organism>
<evidence type="ECO:0000256" key="8">
    <source>
        <dbReference type="ARBA" id="ARBA00077167"/>
    </source>
</evidence>
<feature type="transmembrane region" description="Helical" evidence="10">
    <location>
        <begin position="123"/>
        <end position="144"/>
    </location>
</feature>
<dbReference type="PANTHER" id="PTHR23502:SF68">
    <property type="entry name" value="MULTIDRUG TRANSPORTER, PUTATIVE (AFU_ORTHOLOGUE AFUA_3G01120)-RELATED"/>
    <property type="match status" value="1"/>
</dbReference>
<comment type="caution">
    <text evidence="12">The sequence shown here is derived from an EMBL/GenBank/DDBJ whole genome shotgun (WGS) entry which is preliminary data.</text>
</comment>
<dbReference type="CDD" id="cd17323">
    <property type="entry name" value="MFS_Tpo1_MDR_like"/>
    <property type="match status" value="1"/>
</dbReference>
<evidence type="ECO:0000259" key="11">
    <source>
        <dbReference type="PROSITE" id="PS50850"/>
    </source>
</evidence>
<evidence type="ECO:0000313" key="12">
    <source>
        <dbReference type="EMBL" id="KXT06322.1"/>
    </source>
</evidence>
<feature type="domain" description="Major facilitator superfamily (MFS) profile" evidence="11">
    <location>
        <begin position="122"/>
        <end position="591"/>
    </location>
</feature>
<sequence>MRRRGEPHFIKASDVTNTAQLTMESRSMSASAFLGAHLPADFLAIDTPGTEPTDLDKQNRSEVSSTSEDARTPPPPPPPDVEKQNATTTTATEPPDPNAVFWDSDTDPANPQNWPTISKWSQVAVLSALTFLTPLASSMFAPGVPEVMSDFNTSSTLLATFVVSIYVLGFALGPLVIAPCSELYGRLPVYHICNVAFIAFTIACARAQSMAELCAYRFLQGVWGVCPVTIGGGTIADLFIPEQRGAAMAIWAMGPLLGPVVGPVAGGFLSEAKSWRWIFYVITIATGLIAILAAIGIRETYAPILLERKASKLRKSTGNQDLRSKLDKGLNPKQLFLRAIVRPTKMLFLSPICFLMTLYMSIVYAFLYLLFTTFTFVFEDQYGFSASIVGLVYIGMGVGNFIGLGTLGFMSDRIAKRLTAKNGGQLKPEYRLPPLIWGGPFIPAGLFIYGWTTQYQVHWIVPLIGTCFIGIGLIAAFMCINTYLVDTFTLYAASAMAANTVLRSIFGGVFPLFGLQMVIYIPNHPSQSITDPNSMIPWDLAGATVSWPSSALRCYRFLGSSMHMASEYGRIRSSRSNFSIGEMHPGRRLKG</sequence>
<dbReference type="FunFam" id="1.20.1250.20:FF:000011">
    <property type="entry name" value="MFS multidrug transporter, putative"/>
    <property type="match status" value="1"/>
</dbReference>
<keyword evidence="3 10" id="KW-1133">Transmembrane helix</keyword>
<keyword evidence="4 10" id="KW-0472">Membrane</keyword>
<gene>
    <name evidence="12" type="ORF">AC578_9172</name>
</gene>
<feature type="transmembrane region" description="Helical" evidence="10">
    <location>
        <begin position="501"/>
        <end position="521"/>
    </location>
</feature>
<dbReference type="AlphaFoldDB" id="A0A139HVE6"/>
<dbReference type="OrthoDB" id="5296287at2759"/>
<evidence type="ECO:0000256" key="3">
    <source>
        <dbReference type="ARBA" id="ARBA00022989"/>
    </source>
</evidence>
<feature type="transmembrane region" description="Helical" evidence="10">
    <location>
        <begin position="391"/>
        <end position="411"/>
    </location>
</feature>
<evidence type="ECO:0000256" key="9">
    <source>
        <dbReference type="SAM" id="MobiDB-lite"/>
    </source>
</evidence>
<feature type="transmembrane region" description="Helical" evidence="10">
    <location>
        <begin position="277"/>
        <end position="297"/>
    </location>
</feature>
<dbReference type="InterPro" id="IPR020846">
    <property type="entry name" value="MFS_dom"/>
</dbReference>
<dbReference type="GO" id="GO:0022857">
    <property type="term" value="F:transmembrane transporter activity"/>
    <property type="evidence" value="ECO:0007669"/>
    <property type="project" value="InterPro"/>
</dbReference>
<evidence type="ECO:0000256" key="5">
    <source>
        <dbReference type="ARBA" id="ARBA00038347"/>
    </source>
</evidence>
<dbReference type="PANTHER" id="PTHR23502">
    <property type="entry name" value="MAJOR FACILITATOR SUPERFAMILY"/>
    <property type="match status" value="1"/>
</dbReference>
<keyword evidence="2 10" id="KW-0812">Transmembrane</keyword>
<name>A0A139HVE6_9PEZI</name>
<evidence type="ECO:0000313" key="13">
    <source>
        <dbReference type="Proteomes" id="UP000070133"/>
    </source>
</evidence>
<feature type="transmembrane region" description="Helical" evidence="10">
    <location>
        <begin position="189"/>
        <end position="209"/>
    </location>
</feature>
<dbReference type="SUPFAM" id="SSF103473">
    <property type="entry name" value="MFS general substrate transporter"/>
    <property type="match status" value="1"/>
</dbReference>
<dbReference type="InterPro" id="IPR011701">
    <property type="entry name" value="MFS"/>
</dbReference>
<feature type="transmembrane region" description="Helical" evidence="10">
    <location>
        <begin position="156"/>
        <end position="177"/>
    </location>
</feature>
<comment type="similarity">
    <text evidence="5">Belongs to the major facilitator superfamily. CAR1 family.</text>
</comment>
<dbReference type="PROSITE" id="PS50850">
    <property type="entry name" value="MFS"/>
    <property type="match status" value="1"/>
</dbReference>
<dbReference type="Proteomes" id="UP000070133">
    <property type="component" value="Unassembled WGS sequence"/>
</dbReference>
<dbReference type="Gene3D" id="1.20.1250.20">
    <property type="entry name" value="MFS general substrate transporter like domains"/>
    <property type="match status" value="1"/>
</dbReference>
<feature type="transmembrane region" description="Helical" evidence="10">
    <location>
        <begin position="221"/>
        <end position="240"/>
    </location>
</feature>
<comment type="subcellular location">
    <subcellularLocation>
        <location evidence="1">Membrane</location>
        <topology evidence="1">Multi-pass membrane protein</topology>
    </subcellularLocation>
</comment>
<evidence type="ECO:0000256" key="6">
    <source>
        <dbReference type="ARBA" id="ARBA00053977"/>
    </source>
</evidence>
<comment type="function">
    <text evidence="6">MFS transporter; part of the gene cluster that mediates the biosynthesis of cercosporin, a light-activated, non-host-selective toxin. The perylenequinone chromophore of cercosporin absorbs light energy to attain an electronically-activated triplet state and produces active oxygen species such as the hydroxyl radical, superoxide, hydrogen peroxide or singlet oxygen upon reaction with oxygen molecules. These reactive oxygen species cause damage to various cellular components including lipids, proteins and nucleic acids. Responsible for secretion and accumulation of cercosporin, but does not play any roles in self-protection against the toxicity of cercosporin.</text>
</comment>
<dbReference type="InterPro" id="IPR036259">
    <property type="entry name" value="MFS_trans_sf"/>
</dbReference>
<keyword evidence="13" id="KW-1185">Reference proteome</keyword>
<dbReference type="EMBL" id="LFZN01000007">
    <property type="protein sequence ID" value="KXT06322.1"/>
    <property type="molecule type" value="Genomic_DNA"/>
</dbReference>
<evidence type="ECO:0000256" key="10">
    <source>
        <dbReference type="SAM" id="Phobius"/>
    </source>
</evidence>
<feature type="region of interest" description="Disordered" evidence="9">
    <location>
        <begin position="44"/>
        <end position="107"/>
    </location>
</feature>
<dbReference type="GO" id="GO:0016020">
    <property type="term" value="C:membrane"/>
    <property type="evidence" value="ECO:0007669"/>
    <property type="project" value="UniProtKB-SubCell"/>
</dbReference>
<reference evidence="12 13" key="1">
    <citation type="submission" date="2015-07" db="EMBL/GenBank/DDBJ databases">
        <title>Comparative genomics of the Sigatoka disease complex on banana suggests a link between parallel evolutionary changes in Pseudocercospora fijiensis and Pseudocercospora eumusae and increased virulence on the banana host.</title>
        <authorList>
            <person name="Chang T.-C."/>
            <person name="Salvucci A."/>
            <person name="Crous P.W."/>
            <person name="Stergiopoulos I."/>
        </authorList>
    </citation>
    <scope>NUCLEOTIDE SEQUENCE [LARGE SCALE GENOMIC DNA]</scope>
    <source>
        <strain evidence="12 13">CBS 114824</strain>
    </source>
</reference>
<evidence type="ECO:0000256" key="2">
    <source>
        <dbReference type="ARBA" id="ARBA00022692"/>
    </source>
</evidence>
<accession>A0A139HVE6</accession>
<evidence type="ECO:0000256" key="4">
    <source>
        <dbReference type="ARBA" id="ARBA00023136"/>
    </source>
</evidence>
<feature type="transmembrane region" description="Helical" evidence="10">
    <location>
        <begin position="457"/>
        <end position="480"/>
    </location>
</feature>
<evidence type="ECO:0000256" key="1">
    <source>
        <dbReference type="ARBA" id="ARBA00004141"/>
    </source>
</evidence>
<dbReference type="Pfam" id="PF07690">
    <property type="entry name" value="MFS_1"/>
    <property type="match status" value="1"/>
</dbReference>
<proteinExistence type="inferred from homology"/>
<feature type="transmembrane region" description="Helical" evidence="10">
    <location>
        <begin position="347"/>
        <end position="371"/>
    </location>
</feature>